<keyword evidence="5" id="KW-0675">Receptor</keyword>
<dbReference type="KEGG" id="rpe:RPE_3555"/>
<dbReference type="SUPFAM" id="SSF53822">
    <property type="entry name" value="Periplasmic binding protein-like I"/>
    <property type="match status" value="1"/>
</dbReference>
<organism evidence="5">
    <name type="scientific">Rhodopseudomonas palustris (strain BisA53)</name>
    <dbReference type="NCBI Taxonomy" id="316055"/>
    <lineage>
        <taxon>Bacteria</taxon>
        <taxon>Pseudomonadati</taxon>
        <taxon>Pseudomonadota</taxon>
        <taxon>Alphaproteobacteria</taxon>
        <taxon>Hyphomicrobiales</taxon>
        <taxon>Nitrobacteraceae</taxon>
        <taxon>Rhodopseudomonas</taxon>
    </lineage>
</organism>
<dbReference type="PANTHER" id="PTHR47235:SF1">
    <property type="entry name" value="BLR6548 PROTEIN"/>
    <property type="match status" value="1"/>
</dbReference>
<dbReference type="CDD" id="cd06343">
    <property type="entry name" value="PBP1_ABC_ligand_binding-like"/>
    <property type="match status" value="1"/>
</dbReference>
<comment type="similarity">
    <text evidence="1">Belongs to the leucine-binding protein family.</text>
</comment>
<gene>
    <name evidence="5" type="ordered locus">RPE_3555</name>
</gene>
<feature type="signal peptide" evidence="3">
    <location>
        <begin position="1"/>
        <end position="22"/>
    </location>
</feature>
<sequence>MKFFGICLTAAVAVGLAASASAQPYGPGVTDREIKIGNIMPYSGPASALSVTGKVIAAYFDQVNEQGGVDGRKLNLISLDDGFSPPKSMEAARRLVEGEGVSFVFATMGTAPSSAIAKYLNSNKVPQIFLISSASKWNDPANMPWSIALPWAPNYVSEARIGIDYARAKNPNARFAVLYQNDDAGKDYLRGVREALGADADKAIAMAASFEVADPTVDSQVLTLANTKADVFLIYSVTPRACAQALRKAHEIGWRPQRFLSSGCANRATVIEPAGIEAGKGVMSLGSLKPYVANPNNDPDMARYIAFMKARLPQVDLNNTAALYGYTVAEALVVVLKQCKGDLTRDNIMAQATNLKNVPLSLLMPGITLNTTPSDFRPIKDGYMLQFDGADWVVVSELLRGS</sequence>
<feature type="domain" description="Leucine-binding protein" evidence="4">
    <location>
        <begin position="33"/>
        <end position="388"/>
    </location>
</feature>
<dbReference type="Pfam" id="PF13458">
    <property type="entry name" value="Peripla_BP_6"/>
    <property type="match status" value="1"/>
</dbReference>
<evidence type="ECO:0000256" key="3">
    <source>
        <dbReference type="SAM" id="SignalP"/>
    </source>
</evidence>
<reference evidence="5" key="1">
    <citation type="submission" date="2006-09" db="EMBL/GenBank/DDBJ databases">
        <title>Complete sequence of Rhodopseudomonas palustris BisA53.</title>
        <authorList>
            <consortium name="US DOE Joint Genome Institute"/>
            <person name="Copeland A."/>
            <person name="Lucas S."/>
            <person name="Lapidus A."/>
            <person name="Barry K."/>
            <person name="Detter J.C."/>
            <person name="Glavina del Rio T."/>
            <person name="Hammon N."/>
            <person name="Israni S."/>
            <person name="Dalin E."/>
            <person name="Tice H."/>
            <person name="Pitluck S."/>
            <person name="Chain P."/>
            <person name="Malfatti S."/>
            <person name="Shin M."/>
            <person name="Vergez L."/>
            <person name="Schmutz J."/>
            <person name="Larimer F."/>
            <person name="Land M."/>
            <person name="Hauser L."/>
            <person name="Pelletier D.A."/>
            <person name="Kyrpides N."/>
            <person name="Kim E."/>
            <person name="Harwood C.S."/>
            <person name="Oda Y."/>
            <person name="Richardson P."/>
        </authorList>
    </citation>
    <scope>NUCLEOTIDE SEQUENCE [LARGE SCALE GENOMIC DNA]</scope>
    <source>
        <strain evidence="5">BisA53</strain>
    </source>
</reference>
<accession>Q07KP9</accession>
<name>Q07KP9_RHOP5</name>
<proteinExistence type="inferred from homology"/>
<dbReference type="STRING" id="316055.RPE_3555"/>
<dbReference type="EMBL" id="CP000463">
    <property type="protein sequence ID" value="ABJ07485.1"/>
    <property type="molecule type" value="Genomic_DNA"/>
</dbReference>
<evidence type="ECO:0000313" key="5">
    <source>
        <dbReference type="EMBL" id="ABJ07485.1"/>
    </source>
</evidence>
<dbReference type="AlphaFoldDB" id="Q07KP9"/>
<keyword evidence="2 3" id="KW-0732">Signal</keyword>
<dbReference type="HOGENOM" id="CLU_027128_7_0_5"/>
<dbReference type="OrthoDB" id="9770729at2"/>
<dbReference type="Gene3D" id="3.40.50.2300">
    <property type="match status" value="2"/>
</dbReference>
<dbReference type="eggNOG" id="COG0683">
    <property type="taxonomic scope" value="Bacteria"/>
</dbReference>
<dbReference type="InterPro" id="IPR028082">
    <property type="entry name" value="Peripla_BP_I"/>
</dbReference>
<protein>
    <submittedName>
        <fullName evidence="5">Extracellular ligand-binding receptor</fullName>
    </submittedName>
</protein>
<dbReference type="InterPro" id="IPR028081">
    <property type="entry name" value="Leu-bd"/>
</dbReference>
<feature type="chain" id="PRO_5004165881" evidence="3">
    <location>
        <begin position="23"/>
        <end position="402"/>
    </location>
</feature>
<evidence type="ECO:0000256" key="2">
    <source>
        <dbReference type="ARBA" id="ARBA00022729"/>
    </source>
</evidence>
<evidence type="ECO:0000259" key="4">
    <source>
        <dbReference type="Pfam" id="PF13458"/>
    </source>
</evidence>
<evidence type="ECO:0000256" key="1">
    <source>
        <dbReference type="ARBA" id="ARBA00010062"/>
    </source>
</evidence>
<dbReference type="PANTHER" id="PTHR47235">
    <property type="entry name" value="BLR6548 PROTEIN"/>
    <property type="match status" value="1"/>
</dbReference>